<keyword evidence="9" id="KW-1185">Reference proteome</keyword>
<evidence type="ECO:0000256" key="2">
    <source>
        <dbReference type="ARBA" id="ARBA00022679"/>
    </source>
</evidence>
<protein>
    <recommendedName>
        <fullName evidence="1">N(6)-L-threonylcarbamoyladenine synthase</fullName>
        <ecNumber evidence="1">2.3.1.234</ecNumber>
    </recommendedName>
</protein>
<dbReference type="GO" id="GO:0008033">
    <property type="term" value="P:tRNA processing"/>
    <property type="evidence" value="ECO:0007669"/>
    <property type="project" value="UniProtKB-KW"/>
</dbReference>
<comment type="catalytic activity">
    <reaction evidence="6">
        <text>L-threonylcarbamoyladenylate + adenosine(37) in tRNA = N(6)-L-threonylcarbamoyladenosine(37) in tRNA + AMP + H(+)</text>
        <dbReference type="Rhea" id="RHEA:37059"/>
        <dbReference type="Rhea" id="RHEA-COMP:10162"/>
        <dbReference type="Rhea" id="RHEA-COMP:10163"/>
        <dbReference type="ChEBI" id="CHEBI:15378"/>
        <dbReference type="ChEBI" id="CHEBI:73682"/>
        <dbReference type="ChEBI" id="CHEBI:74411"/>
        <dbReference type="ChEBI" id="CHEBI:74418"/>
        <dbReference type="ChEBI" id="CHEBI:456215"/>
        <dbReference type="EC" id="2.3.1.234"/>
    </reaction>
</comment>
<evidence type="ECO:0000256" key="4">
    <source>
        <dbReference type="ARBA" id="ARBA00022723"/>
    </source>
</evidence>
<comment type="caution">
    <text evidence="8">The sequence shown here is derived from an EMBL/GenBank/DDBJ whole genome shotgun (WGS) entry which is preliminary data.</text>
</comment>
<dbReference type="GO" id="GO:0061711">
    <property type="term" value="F:tRNA N(6)-L-threonylcarbamoyladenine synthase activity"/>
    <property type="evidence" value="ECO:0007669"/>
    <property type="project" value="UniProtKB-EC"/>
</dbReference>
<gene>
    <name evidence="8" type="ORF">H8709_02025</name>
</gene>
<dbReference type="EC" id="2.3.1.234" evidence="1"/>
<evidence type="ECO:0000256" key="6">
    <source>
        <dbReference type="ARBA" id="ARBA00048117"/>
    </source>
</evidence>
<organism evidence="8 9">
    <name type="scientific">Zongyangia hominis</name>
    <dbReference type="NCBI Taxonomy" id="2763677"/>
    <lineage>
        <taxon>Bacteria</taxon>
        <taxon>Bacillati</taxon>
        <taxon>Bacillota</taxon>
        <taxon>Clostridia</taxon>
        <taxon>Eubacteriales</taxon>
        <taxon>Oscillospiraceae</taxon>
        <taxon>Zongyangia</taxon>
    </lineage>
</organism>
<dbReference type="RefSeq" id="WP_262396695.1">
    <property type="nucleotide sequence ID" value="NZ_JACRTC010000001.1"/>
</dbReference>
<dbReference type="GO" id="GO:0046872">
    <property type="term" value="F:metal ion binding"/>
    <property type="evidence" value="ECO:0007669"/>
    <property type="project" value="UniProtKB-KW"/>
</dbReference>
<evidence type="ECO:0000256" key="3">
    <source>
        <dbReference type="ARBA" id="ARBA00022694"/>
    </source>
</evidence>
<dbReference type="Gene3D" id="3.30.420.40">
    <property type="match status" value="2"/>
</dbReference>
<dbReference type="PANTHER" id="PTHR11735">
    <property type="entry name" value="TRNA N6-ADENOSINE THREONYLCARBAMOYLTRANSFERASE"/>
    <property type="match status" value="1"/>
</dbReference>
<dbReference type="Proteomes" id="UP000660861">
    <property type="component" value="Unassembled WGS sequence"/>
</dbReference>
<dbReference type="InterPro" id="IPR017861">
    <property type="entry name" value="KAE1/TsaD"/>
</dbReference>
<dbReference type="AlphaFoldDB" id="A0A926E832"/>
<dbReference type="InterPro" id="IPR043129">
    <property type="entry name" value="ATPase_NBD"/>
</dbReference>
<keyword evidence="4" id="KW-0479">Metal-binding</keyword>
<sequence>MSCFLGIDTSNYTTSAALYRAETGEVLSEKKLLPVREGEVGLRQSDAVFHHVKQLPDIIARLFARECEKIGAVGVSARPRDVEGSYMPCFLVGELSATSVASALHVPLYSFSHQAGHIMAAVFSSGQKTLIERPFLAFHISGGTTECLLIRPDPERIFDITLMATSLDLKAGQAVDRVGHLLGLSFPAGPQLEELALRWREPVRVRSTMKGADCCLSGVENQCRQLLSKGAPPEQVARYCIEAVGTAVMGMADAVLSQVGQLPILCAGGVMSNSIIRDAMQKRYGAFFAAPAFSSDNACGTAILTSMKAVKP</sequence>
<dbReference type="InterPro" id="IPR000905">
    <property type="entry name" value="Gcp-like_dom"/>
</dbReference>
<evidence type="ECO:0000256" key="5">
    <source>
        <dbReference type="ARBA" id="ARBA00023315"/>
    </source>
</evidence>
<evidence type="ECO:0000313" key="9">
    <source>
        <dbReference type="Proteomes" id="UP000660861"/>
    </source>
</evidence>
<evidence type="ECO:0000256" key="1">
    <source>
        <dbReference type="ARBA" id="ARBA00012156"/>
    </source>
</evidence>
<dbReference type="GO" id="GO:0005829">
    <property type="term" value="C:cytosol"/>
    <property type="evidence" value="ECO:0007669"/>
    <property type="project" value="TreeGrafter"/>
</dbReference>
<reference evidence="8" key="1">
    <citation type="submission" date="2020-08" db="EMBL/GenBank/DDBJ databases">
        <title>Genome public.</title>
        <authorList>
            <person name="Liu C."/>
            <person name="Sun Q."/>
        </authorList>
    </citation>
    <scope>NUCLEOTIDE SEQUENCE</scope>
    <source>
        <strain evidence="8">NSJ-54</strain>
    </source>
</reference>
<evidence type="ECO:0000313" key="8">
    <source>
        <dbReference type="EMBL" id="MBC8569600.1"/>
    </source>
</evidence>
<feature type="domain" description="Gcp-like" evidence="7">
    <location>
        <begin position="47"/>
        <end position="299"/>
    </location>
</feature>
<accession>A0A926E832</accession>
<keyword evidence="2" id="KW-0808">Transferase</keyword>
<name>A0A926E832_9FIRM</name>
<dbReference type="SUPFAM" id="SSF53067">
    <property type="entry name" value="Actin-like ATPase domain"/>
    <property type="match status" value="1"/>
</dbReference>
<evidence type="ECO:0000259" key="7">
    <source>
        <dbReference type="Pfam" id="PF00814"/>
    </source>
</evidence>
<proteinExistence type="predicted"/>
<keyword evidence="5" id="KW-0012">Acyltransferase</keyword>
<dbReference type="Pfam" id="PF00814">
    <property type="entry name" value="TsaD"/>
    <property type="match status" value="1"/>
</dbReference>
<dbReference type="PRINTS" id="PR00789">
    <property type="entry name" value="OSIALOPTASE"/>
</dbReference>
<dbReference type="PANTHER" id="PTHR11735:SF11">
    <property type="entry name" value="TRNA THREONYLCARBAMOYLADENOSINE BIOSYNTHESIS PROTEIN TSAB"/>
    <property type="match status" value="1"/>
</dbReference>
<keyword evidence="3" id="KW-0819">tRNA processing</keyword>
<dbReference type="EMBL" id="JACRTC010000001">
    <property type="protein sequence ID" value="MBC8569600.1"/>
    <property type="molecule type" value="Genomic_DNA"/>
</dbReference>